<evidence type="ECO:0000313" key="7">
    <source>
        <dbReference type="EMBL" id="MCX5614997.1"/>
    </source>
</evidence>
<proteinExistence type="inferred from homology"/>
<keyword evidence="3 5" id="KW-0413">Isomerase</keyword>
<dbReference type="SUPFAM" id="SSF74650">
    <property type="entry name" value="Galactose mutarotase-like"/>
    <property type="match status" value="1"/>
</dbReference>
<comment type="catalytic activity">
    <reaction evidence="5">
        <text>alpha-D-glucose = beta-D-glucose</text>
        <dbReference type="Rhea" id="RHEA:10264"/>
        <dbReference type="ChEBI" id="CHEBI:15903"/>
        <dbReference type="ChEBI" id="CHEBI:17925"/>
        <dbReference type="EC" id="5.1.3.3"/>
    </reaction>
</comment>
<dbReference type="InterPro" id="IPR008183">
    <property type="entry name" value="Aldose_1/G6P_1-epimerase"/>
</dbReference>
<comment type="similarity">
    <text evidence="2 5">Belongs to the aldose epimerase family.</text>
</comment>
<evidence type="ECO:0000256" key="2">
    <source>
        <dbReference type="ARBA" id="ARBA00006206"/>
    </source>
</evidence>
<dbReference type="Pfam" id="PF01263">
    <property type="entry name" value="Aldose_epim"/>
    <property type="match status" value="1"/>
</dbReference>
<dbReference type="InterPro" id="IPR011013">
    <property type="entry name" value="Gal_mutarotase_sf_dom"/>
</dbReference>
<dbReference type="CDD" id="cd09019">
    <property type="entry name" value="galactose_mutarotase_like"/>
    <property type="match status" value="1"/>
</dbReference>
<dbReference type="PANTHER" id="PTHR10091:SF0">
    <property type="entry name" value="GALACTOSE MUTAROTASE"/>
    <property type="match status" value="1"/>
</dbReference>
<evidence type="ECO:0000256" key="3">
    <source>
        <dbReference type="ARBA" id="ARBA00023235"/>
    </source>
</evidence>
<dbReference type="PANTHER" id="PTHR10091">
    <property type="entry name" value="ALDOSE-1-EPIMERASE"/>
    <property type="match status" value="1"/>
</dbReference>
<keyword evidence="4 5" id="KW-0119">Carbohydrate metabolism</keyword>
<comment type="pathway">
    <text evidence="1 5">Carbohydrate metabolism; hexose metabolism.</text>
</comment>
<dbReference type="EC" id="5.1.3.3" evidence="5"/>
<protein>
    <recommendedName>
        <fullName evidence="5">Aldose 1-epimerase</fullName>
        <ecNumber evidence="5">5.1.3.3</ecNumber>
    </recommendedName>
</protein>
<evidence type="ECO:0000256" key="6">
    <source>
        <dbReference type="SAM" id="SignalP"/>
    </source>
</evidence>
<dbReference type="Gene3D" id="2.70.98.10">
    <property type="match status" value="1"/>
</dbReference>
<dbReference type="Proteomes" id="UP001165648">
    <property type="component" value="Unassembled WGS sequence"/>
</dbReference>
<feature type="signal peptide" evidence="6">
    <location>
        <begin position="1"/>
        <end position="29"/>
    </location>
</feature>
<evidence type="ECO:0000313" key="8">
    <source>
        <dbReference type="Proteomes" id="UP001165648"/>
    </source>
</evidence>
<keyword evidence="8" id="KW-1185">Reference proteome</keyword>
<gene>
    <name evidence="7" type="ORF">NQF64_07055</name>
</gene>
<feature type="chain" id="PRO_5046821809" description="Aldose 1-epimerase" evidence="6">
    <location>
        <begin position="30"/>
        <end position="388"/>
    </location>
</feature>
<name>A0ABT3W7E9_9PROT</name>
<evidence type="ECO:0000256" key="1">
    <source>
        <dbReference type="ARBA" id="ARBA00005028"/>
    </source>
</evidence>
<dbReference type="InterPro" id="IPR014718">
    <property type="entry name" value="GH-type_carb-bd"/>
</dbReference>
<evidence type="ECO:0000256" key="5">
    <source>
        <dbReference type="PIRNR" id="PIRNR005096"/>
    </source>
</evidence>
<dbReference type="NCBIfam" id="NF008277">
    <property type="entry name" value="PRK11055.1"/>
    <property type="match status" value="1"/>
</dbReference>
<dbReference type="PIRSF" id="PIRSF005096">
    <property type="entry name" value="GALM"/>
    <property type="match status" value="1"/>
</dbReference>
<dbReference type="RefSeq" id="WP_099026872.1">
    <property type="nucleotide sequence ID" value="NZ_JANIDW010000003.1"/>
</dbReference>
<dbReference type="EMBL" id="JANIDW010000003">
    <property type="protein sequence ID" value="MCX5614997.1"/>
    <property type="molecule type" value="Genomic_DNA"/>
</dbReference>
<comment type="caution">
    <text evidence="7">The sequence shown here is derived from an EMBL/GenBank/DDBJ whole genome shotgun (WGS) entry which is preliminary data.</text>
</comment>
<dbReference type="InterPro" id="IPR047215">
    <property type="entry name" value="Galactose_mutarotase-like"/>
</dbReference>
<accession>A0ABT3W7E9</accession>
<sequence length="388" mass="42550">MPRFLKNRIGLLSASALVASVALSGMAVAHPKVNVQEWGHLSDKQKVKAITLSNDDGVKVTVLTYGAIIHRMDVPDSNGHLGNVVLGFPNIEGYERNNADPHFGAVLGRVANRITNGTFTLEGKTYHTLTNEGANTLHGGPDSFDRKLWTIERKGVDADGAFVELKMVSPDGDQGFPGTLTTHAIYRLRSDDTLSLRFQATTDAPTIVNLSTHNYWNLNGEGSGAVDDETVQMYADRYLKTDAQSIPTGEFASVDGTPFDFRQPRRVGDGLRQPNPQMLPQTGYDKCMVLNGPSKPGDVERVVARVTDPHSGRVMEVSTNMPGMQFYSANHIYGTYYGPAGKTYRQGDALAFEPEFFPNSPNTPSFPSIELKPGQTYDYSMSFHFSHQ</sequence>
<dbReference type="InterPro" id="IPR015443">
    <property type="entry name" value="Aldose_1-epimerase"/>
</dbReference>
<organism evidence="7 8">
    <name type="scientific">Bombella saccharophila</name>
    <dbReference type="NCBI Taxonomy" id="2967338"/>
    <lineage>
        <taxon>Bacteria</taxon>
        <taxon>Pseudomonadati</taxon>
        <taxon>Pseudomonadota</taxon>
        <taxon>Alphaproteobacteria</taxon>
        <taxon>Acetobacterales</taxon>
        <taxon>Acetobacteraceae</taxon>
        <taxon>Bombella</taxon>
    </lineage>
</organism>
<evidence type="ECO:0000256" key="4">
    <source>
        <dbReference type="ARBA" id="ARBA00023277"/>
    </source>
</evidence>
<keyword evidence="6" id="KW-0732">Signal</keyword>
<reference evidence="7 8" key="1">
    <citation type="submission" date="2022-07" db="EMBL/GenBank/DDBJ databases">
        <title>Bombella genomes.</title>
        <authorList>
            <person name="Harer L."/>
            <person name="Styblova S."/>
            <person name="Ehrmann M."/>
        </authorList>
    </citation>
    <scope>NUCLEOTIDE SEQUENCE [LARGE SCALE GENOMIC DNA]</scope>
    <source>
        <strain evidence="7 8">TMW 2.2558</strain>
    </source>
</reference>